<keyword evidence="2" id="KW-1185">Reference proteome</keyword>
<dbReference type="InterPro" id="IPR029069">
    <property type="entry name" value="HotDog_dom_sf"/>
</dbReference>
<dbReference type="EMBL" id="SMAO01000003">
    <property type="protein sequence ID" value="TCT22241.1"/>
    <property type="molecule type" value="Genomic_DNA"/>
</dbReference>
<reference evidence="1 2" key="1">
    <citation type="submission" date="2019-03" db="EMBL/GenBank/DDBJ databases">
        <title>Genomic Encyclopedia of Type Strains, Phase IV (KMG-IV): sequencing the most valuable type-strain genomes for metagenomic binning, comparative biology and taxonomic classification.</title>
        <authorList>
            <person name="Goeker M."/>
        </authorList>
    </citation>
    <scope>NUCLEOTIDE SEQUENCE [LARGE SCALE GENOMIC DNA]</scope>
    <source>
        <strain evidence="1 2">DSM 13587</strain>
    </source>
</reference>
<dbReference type="CDD" id="cd00586">
    <property type="entry name" value="4HBT"/>
    <property type="match status" value="1"/>
</dbReference>
<dbReference type="Gene3D" id="3.10.129.10">
    <property type="entry name" value="Hotdog Thioesterase"/>
    <property type="match status" value="1"/>
</dbReference>
<name>A0A4R3N292_9GAMM</name>
<dbReference type="OrthoDB" id="21822at2"/>
<dbReference type="SUPFAM" id="SSF54637">
    <property type="entry name" value="Thioesterase/thiol ester dehydrase-isomerase"/>
    <property type="match status" value="1"/>
</dbReference>
<dbReference type="Proteomes" id="UP000295717">
    <property type="component" value="Unassembled WGS sequence"/>
</dbReference>
<dbReference type="Pfam" id="PF13279">
    <property type="entry name" value="4HBT_2"/>
    <property type="match status" value="1"/>
</dbReference>
<dbReference type="AlphaFoldDB" id="A0A4R3N292"/>
<gene>
    <name evidence="1" type="ORF">EDC35_103340</name>
</gene>
<comment type="caution">
    <text evidence="1">The sequence shown here is derived from an EMBL/GenBank/DDBJ whole genome shotgun (WGS) entry which is preliminary data.</text>
</comment>
<proteinExistence type="predicted"/>
<evidence type="ECO:0000313" key="2">
    <source>
        <dbReference type="Proteomes" id="UP000295717"/>
    </source>
</evidence>
<organism evidence="1 2">
    <name type="scientific">Thiobaca trueperi</name>
    <dbReference type="NCBI Taxonomy" id="127458"/>
    <lineage>
        <taxon>Bacteria</taxon>
        <taxon>Pseudomonadati</taxon>
        <taxon>Pseudomonadota</taxon>
        <taxon>Gammaproteobacteria</taxon>
        <taxon>Chromatiales</taxon>
        <taxon>Chromatiaceae</taxon>
        <taxon>Thiobaca</taxon>
    </lineage>
</organism>
<keyword evidence="1" id="KW-0378">Hydrolase</keyword>
<dbReference type="GO" id="GO:0016787">
    <property type="term" value="F:hydrolase activity"/>
    <property type="evidence" value="ECO:0007669"/>
    <property type="project" value="UniProtKB-KW"/>
</dbReference>
<evidence type="ECO:0000313" key="1">
    <source>
        <dbReference type="EMBL" id="TCT22241.1"/>
    </source>
</evidence>
<sequence>MPAQIKPFEYRFIIRLHDTDAAGLLFFGHLFRHAHDACESFMAGIGFPLDRLIQDGQILLPLAHAEADYRLPLRHGDTVRVLVGIAEIRRRSFAIDYRFINDGDQVAATARTVHVLVSPDQLAGAVSGDRRPDRETTDTDALPAPLRTALSAYLGKFQAG</sequence>
<dbReference type="RefSeq" id="WP_132976634.1">
    <property type="nucleotide sequence ID" value="NZ_SMAO01000003.1"/>
</dbReference>
<accession>A0A4R3N292</accession>
<protein>
    <submittedName>
        <fullName evidence="1">1,4-dihydroxy-2-naphthoyl-CoA hydrolase</fullName>
    </submittedName>
</protein>